<name>A0ACC3MIC4_9PEZI</name>
<sequence>MANFAGLPKDWIVTSGQFTRNTFTDFYPAVDPTKSENSLTGKTVVVTGASRGLGAYGIAPAFVKAGVKAQLKKINTSVGTFTLAADISCKDAVTVAWTTIHTRYPRIDILVKNAGVESSDSDKTHEQDPDVFFKYFLQRMGRIPFLAAYANSKAAIIQYTTAVAASYPSTVLAIAVNPGLNDTEIIPASLRQANFNFNEPALTGATMVWLVADPGRSFFLSGRVLTVEWDVEELIARKEEITKQNLLTMSLHATLGAEQFAR</sequence>
<dbReference type="EMBL" id="JAUTXU010000243">
    <property type="protein sequence ID" value="KAK3696361.1"/>
    <property type="molecule type" value="Genomic_DNA"/>
</dbReference>
<gene>
    <name evidence="1" type="ORF">LTR37_018026</name>
</gene>
<evidence type="ECO:0000313" key="1">
    <source>
        <dbReference type="EMBL" id="KAK3696361.1"/>
    </source>
</evidence>
<keyword evidence="2" id="KW-1185">Reference proteome</keyword>
<comment type="caution">
    <text evidence="1">The sequence shown here is derived from an EMBL/GenBank/DDBJ whole genome shotgun (WGS) entry which is preliminary data.</text>
</comment>
<protein>
    <submittedName>
        <fullName evidence="1">Uncharacterized protein</fullName>
    </submittedName>
</protein>
<evidence type="ECO:0000313" key="2">
    <source>
        <dbReference type="Proteomes" id="UP001281147"/>
    </source>
</evidence>
<organism evidence="1 2">
    <name type="scientific">Vermiconidia calcicola</name>
    <dbReference type="NCBI Taxonomy" id="1690605"/>
    <lineage>
        <taxon>Eukaryota</taxon>
        <taxon>Fungi</taxon>
        <taxon>Dikarya</taxon>
        <taxon>Ascomycota</taxon>
        <taxon>Pezizomycotina</taxon>
        <taxon>Dothideomycetes</taxon>
        <taxon>Dothideomycetidae</taxon>
        <taxon>Mycosphaerellales</taxon>
        <taxon>Extremaceae</taxon>
        <taxon>Vermiconidia</taxon>
    </lineage>
</organism>
<proteinExistence type="predicted"/>
<dbReference type="Proteomes" id="UP001281147">
    <property type="component" value="Unassembled WGS sequence"/>
</dbReference>
<reference evidence="1" key="1">
    <citation type="submission" date="2023-07" db="EMBL/GenBank/DDBJ databases">
        <title>Black Yeasts Isolated from many extreme environments.</title>
        <authorList>
            <person name="Coleine C."/>
            <person name="Stajich J.E."/>
            <person name="Selbmann L."/>
        </authorList>
    </citation>
    <scope>NUCLEOTIDE SEQUENCE</scope>
    <source>
        <strain evidence="1">CCFEE 5714</strain>
    </source>
</reference>
<accession>A0ACC3MIC4</accession>